<dbReference type="Gene3D" id="1.10.10.10">
    <property type="entry name" value="Winged helix-like DNA-binding domain superfamily/Winged helix DNA-binding domain"/>
    <property type="match status" value="1"/>
</dbReference>
<organism evidence="8 9">
    <name type="scientific">Sphingomonas donggukensis</name>
    <dbReference type="NCBI Taxonomy" id="2949093"/>
    <lineage>
        <taxon>Bacteria</taxon>
        <taxon>Pseudomonadati</taxon>
        <taxon>Pseudomonadota</taxon>
        <taxon>Alphaproteobacteria</taxon>
        <taxon>Sphingomonadales</taxon>
        <taxon>Sphingomonadaceae</taxon>
        <taxon>Sphingomonas</taxon>
    </lineage>
</organism>
<dbReference type="InterPro" id="IPR013324">
    <property type="entry name" value="RNA_pol_sigma_r3/r4-like"/>
</dbReference>
<evidence type="ECO:0000259" key="7">
    <source>
        <dbReference type="Pfam" id="PF08281"/>
    </source>
</evidence>
<dbReference type="NCBIfam" id="TIGR02937">
    <property type="entry name" value="sigma70-ECF"/>
    <property type="match status" value="1"/>
</dbReference>
<evidence type="ECO:0000256" key="3">
    <source>
        <dbReference type="ARBA" id="ARBA00023082"/>
    </source>
</evidence>
<dbReference type="PANTHER" id="PTHR43133">
    <property type="entry name" value="RNA POLYMERASE ECF-TYPE SIGMA FACTO"/>
    <property type="match status" value="1"/>
</dbReference>
<dbReference type="InterPro" id="IPR036388">
    <property type="entry name" value="WH-like_DNA-bd_sf"/>
</dbReference>
<reference evidence="8" key="1">
    <citation type="submission" date="2022-05" db="EMBL/GenBank/DDBJ databases">
        <title>Sphingomonas sp. strain RMG20 Genome sequencing and assembly.</title>
        <authorList>
            <person name="Kim I."/>
        </authorList>
    </citation>
    <scope>NUCLEOTIDE SEQUENCE</scope>
    <source>
        <strain evidence="8">RMG20</strain>
    </source>
</reference>
<evidence type="ECO:0000313" key="9">
    <source>
        <dbReference type="Proteomes" id="UP001055580"/>
    </source>
</evidence>
<keyword evidence="2" id="KW-0805">Transcription regulation</keyword>
<evidence type="ECO:0000256" key="1">
    <source>
        <dbReference type="ARBA" id="ARBA00010641"/>
    </source>
</evidence>
<dbReference type="EMBL" id="CP098401">
    <property type="protein sequence ID" value="URW76702.1"/>
    <property type="molecule type" value="Genomic_DNA"/>
</dbReference>
<evidence type="ECO:0000256" key="4">
    <source>
        <dbReference type="ARBA" id="ARBA00023125"/>
    </source>
</evidence>
<dbReference type="InterPro" id="IPR007627">
    <property type="entry name" value="RNA_pol_sigma70_r2"/>
</dbReference>
<keyword evidence="9" id="KW-1185">Reference proteome</keyword>
<dbReference type="Pfam" id="PF04542">
    <property type="entry name" value="Sigma70_r2"/>
    <property type="match status" value="1"/>
</dbReference>
<comment type="similarity">
    <text evidence="1">Belongs to the sigma-70 factor family. ECF subfamily.</text>
</comment>
<feature type="domain" description="RNA polymerase sigma factor 70 region 4 type 2" evidence="7">
    <location>
        <begin position="118"/>
        <end position="170"/>
    </location>
</feature>
<dbReference type="Proteomes" id="UP001055580">
    <property type="component" value="Chromosome"/>
</dbReference>
<dbReference type="PANTHER" id="PTHR43133:SF58">
    <property type="entry name" value="ECF RNA POLYMERASE SIGMA FACTOR SIGD"/>
    <property type="match status" value="1"/>
</dbReference>
<evidence type="ECO:0000256" key="2">
    <source>
        <dbReference type="ARBA" id="ARBA00023015"/>
    </source>
</evidence>
<feature type="domain" description="RNA polymerase sigma-70 region 2" evidence="6">
    <location>
        <begin position="37"/>
        <end position="93"/>
    </location>
</feature>
<dbReference type="InterPro" id="IPR013249">
    <property type="entry name" value="RNA_pol_sigma70_r4_t2"/>
</dbReference>
<dbReference type="SUPFAM" id="SSF88946">
    <property type="entry name" value="Sigma2 domain of RNA polymerase sigma factors"/>
    <property type="match status" value="1"/>
</dbReference>
<protein>
    <submittedName>
        <fullName evidence="8">Sigma-70 family RNA polymerase sigma factor</fullName>
    </submittedName>
</protein>
<evidence type="ECO:0000256" key="5">
    <source>
        <dbReference type="ARBA" id="ARBA00023163"/>
    </source>
</evidence>
<dbReference type="RefSeq" id="WP_250754344.1">
    <property type="nucleotide sequence ID" value="NZ_CP098401.1"/>
</dbReference>
<proteinExistence type="inferred from homology"/>
<evidence type="ECO:0000313" key="8">
    <source>
        <dbReference type="EMBL" id="URW76702.1"/>
    </source>
</evidence>
<dbReference type="Gene3D" id="1.10.1740.10">
    <property type="match status" value="1"/>
</dbReference>
<keyword evidence="5" id="KW-0804">Transcription</keyword>
<evidence type="ECO:0000259" key="6">
    <source>
        <dbReference type="Pfam" id="PF04542"/>
    </source>
</evidence>
<dbReference type="InterPro" id="IPR014284">
    <property type="entry name" value="RNA_pol_sigma-70_dom"/>
</dbReference>
<gene>
    <name evidence="8" type="ORF">M9980_05715</name>
</gene>
<name>A0ABY4TWH5_9SPHN</name>
<dbReference type="Pfam" id="PF08281">
    <property type="entry name" value="Sigma70_r4_2"/>
    <property type="match status" value="1"/>
</dbReference>
<sequence>MRASEDQLRRWMIGGLDGDSRAYAALLDALVPMLRAFFARRLTGAAEDVEDLVQDTMIALHTRRASYDRNRVFSAWCYAIARHKMVDFFRRRRVTVPIDALEDILVAEGFEDAACARMDIDRLLGTLSPKQARIIRETRIEGLTTAEAARRGTIGESDVKVSAHRGLTALARRIRGGA</sequence>
<dbReference type="InterPro" id="IPR013325">
    <property type="entry name" value="RNA_pol_sigma_r2"/>
</dbReference>
<dbReference type="SUPFAM" id="SSF88659">
    <property type="entry name" value="Sigma3 and sigma4 domains of RNA polymerase sigma factors"/>
    <property type="match status" value="1"/>
</dbReference>
<dbReference type="InterPro" id="IPR039425">
    <property type="entry name" value="RNA_pol_sigma-70-like"/>
</dbReference>
<keyword evidence="4" id="KW-0238">DNA-binding</keyword>
<accession>A0ABY4TWH5</accession>
<keyword evidence="3" id="KW-0731">Sigma factor</keyword>